<dbReference type="SMART" id="SM00850">
    <property type="entry name" value="LytTR"/>
    <property type="match status" value="1"/>
</dbReference>
<keyword evidence="2" id="KW-0238">DNA-binding</keyword>
<sequence>MNLIVISDKADNFVAIKSISKENNYKEILYYEKSIEDLLYSLEKNSEINLFIISFDSEQVCSDIAVLIRSINKFYFTPIIIINSKIHNMFQVYRRTHCFDYFSSPYDKRLKVILEKKTKNEKINLINKSQKKIIELEEILYVECLNRRIFIQTFNERIEYKCMTLKKFGENLSEDFLRIHQSIMVNKKYITRIDKRRNVLYLKNAVDLPIGRSFKSVF</sequence>
<evidence type="ECO:0000313" key="2">
    <source>
        <dbReference type="EMBL" id="TCK98646.1"/>
    </source>
</evidence>
<reference evidence="2 3" key="1">
    <citation type="submission" date="2019-03" db="EMBL/GenBank/DDBJ databases">
        <title>Genomic Encyclopedia of Type Strains, Phase IV (KMG-IV): sequencing the most valuable type-strain genomes for metagenomic binning, comparative biology and taxonomic classification.</title>
        <authorList>
            <person name="Goeker M."/>
        </authorList>
    </citation>
    <scope>NUCLEOTIDE SEQUENCE [LARGE SCALE GENOMIC DNA]</scope>
    <source>
        <strain evidence="2 3">DSM 24176</strain>
    </source>
</reference>
<evidence type="ECO:0000313" key="3">
    <source>
        <dbReference type="Proteomes" id="UP000294545"/>
    </source>
</evidence>
<dbReference type="EMBL" id="SMGQ01000011">
    <property type="protein sequence ID" value="TCK98646.1"/>
    <property type="molecule type" value="Genomic_DNA"/>
</dbReference>
<dbReference type="InterPro" id="IPR046947">
    <property type="entry name" value="LytR-like"/>
</dbReference>
<evidence type="ECO:0000259" key="1">
    <source>
        <dbReference type="PROSITE" id="PS50930"/>
    </source>
</evidence>
<dbReference type="PANTHER" id="PTHR37299">
    <property type="entry name" value="TRANSCRIPTIONAL REGULATOR-RELATED"/>
    <property type="match status" value="1"/>
</dbReference>
<dbReference type="OrthoDB" id="9809318at2"/>
<dbReference type="GO" id="GO:0000156">
    <property type="term" value="F:phosphorelay response regulator activity"/>
    <property type="evidence" value="ECO:0007669"/>
    <property type="project" value="InterPro"/>
</dbReference>
<comment type="caution">
    <text evidence="2">The sequence shown here is derived from an EMBL/GenBank/DDBJ whole genome shotgun (WGS) entry which is preliminary data.</text>
</comment>
<dbReference type="PANTHER" id="PTHR37299:SF1">
    <property type="entry name" value="STAGE 0 SPORULATION PROTEIN A HOMOLOG"/>
    <property type="match status" value="1"/>
</dbReference>
<keyword evidence="3" id="KW-1185">Reference proteome</keyword>
<protein>
    <submittedName>
        <fullName evidence="2">LytTr DNA-binding domain-containing protein</fullName>
    </submittedName>
</protein>
<name>A0A4R1MZE0_9FIRM</name>
<gene>
    <name evidence="2" type="ORF">EDC19_1078</name>
</gene>
<dbReference type="RefSeq" id="WP_132281614.1">
    <property type="nucleotide sequence ID" value="NZ_SMGQ01000011.1"/>
</dbReference>
<feature type="domain" description="HTH LytTR-type" evidence="1">
    <location>
        <begin position="123"/>
        <end position="218"/>
    </location>
</feature>
<organism evidence="2 3">
    <name type="scientific">Natranaerovirga hydrolytica</name>
    <dbReference type="NCBI Taxonomy" id="680378"/>
    <lineage>
        <taxon>Bacteria</taxon>
        <taxon>Bacillati</taxon>
        <taxon>Bacillota</taxon>
        <taxon>Clostridia</taxon>
        <taxon>Lachnospirales</taxon>
        <taxon>Natranaerovirgaceae</taxon>
        <taxon>Natranaerovirga</taxon>
    </lineage>
</organism>
<dbReference type="Proteomes" id="UP000294545">
    <property type="component" value="Unassembled WGS sequence"/>
</dbReference>
<dbReference type="Gene3D" id="2.40.50.1020">
    <property type="entry name" value="LytTr DNA-binding domain"/>
    <property type="match status" value="1"/>
</dbReference>
<dbReference type="AlphaFoldDB" id="A0A4R1MZE0"/>
<dbReference type="GO" id="GO:0003677">
    <property type="term" value="F:DNA binding"/>
    <property type="evidence" value="ECO:0007669"/>
    <property type="project" value="UniProtKB-KW"/>
</dbReference>
<dbReference type="InterPro" id="IPR007492">
    <property type="entry name" value="LytTR_DNA-bd_dom"/>
</dbReference>
<accession>A0A4R1MZE0</accession>
<dbReference type="PROSITE" id="PS50930">
    <property type="entry name" value="HTH_LYTTR"/>
    <property type="match status" value="1"/>
</dbReference>
<dbReference type="Pfam" id="PF04397">
    <property type="entry name" value="LytTR"/>
    <property type="match status" value="1"/>
</dbReference>
<proteinExistence type="predicted"/>